<dbReference type="eggNOG" id="KOG3909">
    <property type="taxonomic scope" value="Eukaryota"/>
</dbReference>
<keyword evidence="3" id="KW-1185">Reference proteome</keyword>
<dbReference type="InParanoid" id="A2EUU9"/>
<evidence type="ECO:0000313" key="3">
    <source>
        <dbReference type="Proteomes" id="UP000001542"/>
    </source>
</evidence>
<dbReference type="VEuPathDB" id="TrichDB:TVAGG3_0192200"/>
<reference evidence="2" key="2">
    <citation type="journal article" date="2007" name="Science">
        <title>Draft genome sequence of the sexually transmitted pathogen Trichomonas vaginalis.</title>
        <authorList>
            <person name="Carlton J.M."/>
            <person name="Hirt R.P."/>
            <person name="Silva J.C."/>
            <person name="Delcher A.L."/>
            <person name="Schatz M."/>
            <person name="Zhao Q."/>
            <person name="Wortman J.R."/>
            <person name="Bidwell S.L."/>
            <person name="Alsmark U.C.M."/>
            <person name="Besteiro S."/>
            <person name="Sicheritz-Ponten T."/>
            <person name="Noel C.J."/>
            <person name="Dacks J.B."/>
            <person name="Foster P.G."/>
            <person name="Simillion C."/>
            <person name="Van de Peer Y."/>
            <person name="Miranda-Saavedra D."/>
            <person name="Barton G.J."/>
            <person name="Westrop G.D."/>
            <person name="Mueller S."/>
            <person name="Dessi D."/>
            <person name="Fiori P.L."/>
            <person name="Ren Q."/>
            <person name="Paulsen I."/>
            <person name="Zhang H."/>
            <person name="Bastida-Corcuera F.D."/>
            <person name="Simoes-Barbosa A."/>
            <person name="Brown M.T."/>
            <person name="Hayes R.D."/>
            <person name="Mukherjee M."/>
            <person name="Okumura C.Y."/>
            <person name="Schneider R."/>
            <person name="Smith A.J."/>
            <person name="Vanacova S."/>
            <person name="Villalvazo M."/>
            <person name="Haas B.J."/>
            <person name="Pertea M."/>
            <person name="Feldblyum T.V."/>
            <person name="Utterback T.R."/>
            <person name="Shu C.L."/>
            <person name="Osoegawa K."/>
            <person name="de Jong P.J."/>
            <person name="Hrdy I."/>
            <person name="Horvathova L."/>
            <person name="Zubacova Z."/>
            <person name="Dolezal P."/>
            <person name="Malik S.B."/>
            <person name="Logsdon J.M. Jr."/>
            <person name="Henze K."/>
            <person name="Gupta A."/>
            <person name="Wang C.C."/>
            <person name="Dunne R.L."/>
            <person name="Upcroft J.A."/>
            <person name="Upcroft P."/>
            <person name="White O."/>
            <person name="Salzberg S.L."/>
            <person name="Tang P."/>
            <person name="Chiu C.-H."/>
            <person name="Lee Y.-S."/>
            <person name="Embley T.M."/>
            <person name="Coombs G.H."/>
            <person name="Mottram J.C."/>
            <person name="Tachezy J."/>
            <person name="Fraser-Liggett C.M."/>
            <person name="Johnson P.J."/>
        </authorList>
    </citation>
    <scope>NUCLEOTIDE SEQUENCE [LARGE SCALE GENOMIC DNA]</scope>
    <source>
        <strain evidence="2">G3</strain>
    </source>
</reference>
<gene>
    <name evidence="2" type="ORF">TVAG_042100</name>
</gene>
<dbReference type="Pfam" id="PF01702">
    <property type="entry name" value="TGT"/>
    <property type="match status" value="1"/>
</dbReference>
<protein>
    <submittedName>
        <fullName evidence="2">tRNA-guanine transglycosylases, various specificities family protein</fullName>
    </submittedName>
</protein>
<dbReference type="Proteomes" id="UP000001542">
    <property type="component" value="Unassembled WGS sequence"/>
</dbReference>
<dbReference type="SUPFAM" id="SSF51713">
    <property type="entry name" value="tRNA-guanine transglycosylase"/>
    <property type="match status" value="1"/>
</dbReference>
<dbReference type="AlphaFoldDB" id="A2EUU9"/>
<accession>A2EUU9</accession>
<proteinExistence type="predicted"/>
<dbReference type="GO" id="GO:0006400">
    <property type="term" value="P:tRNA modification"/>
    <property type="evidence" value="ECO:0007669"/>
    <property type="project" value="InterPro"/>
</dbReference>
<dbReference type="PANTHER" id="PTHR46064:SF1">
    <property type="entry name" value="QUEUINE TRNA-RIBOSYLTRANSFERASE ACCESSORY SUBUNIT 2"/>
    <property type="match status" value="1"/>
</dbReference>
<dbReference type="VEuPathDB" id="TrichDB:TVAG_042100"/>
<dbReference type="SMR" id="A2EUU9"/>
<dbReference type="Gene3D" id="3.20.20.105">
    <property type="entry name" value="Queuine tRNA-ribosyltransferase-like"/>
    <property type="match status" value="1"/>
</dbReference>
<sequence length="316" mass="35914">MSRSSKSLQDPKGILPPLQTPCFVVPTEYGLIPNIPPDLSGDVPLFFSAGDFIDSPLPKSITPLEGLGLGKRWIFFGPGASFFNFDEGPKKEGIALYCINGNQRVISKDEYKELVIWIKPNCTISLYSQISPLSKSRQKQLRINAAKSYAENYENTINYAHGLSQHGESGLFAQFTQFTDKEAKIIQTAIDNFNKDLPRIIQFLGHPVETRLAYKTGFDIFIATLPVYYARNGFALNFDFQNTTEEDLGIDIRDRKFEHDHTPIVEGCTCSCCRNYKKSYIHHLLNVREILGIELLVTHNIHYYQEFIKSLPTLKY</sequence>
<name>A2EUU9_TRIV3</name>
<dbReference type="InterPro" id="IPR050852">
    <property type="entry name" value="Queuine_tRNA-ribosyltrfase"/>
</dbReference>
<reference evidence="2" key="1">
    <citation type="submission" date="2006-10" db="EMBL/GenBank/DDBJ databases">
        <authorList>
            <person name="Amadeo P."/>
            <person name="Zhao Q."/>
            <person name="Wortman J."/>
            <person name="Fraser-Liggett C."/>
            <person name="Carlton J."/>
        </authorList>
    </citation>
    <scope>NUCLEOTIDE SEQUENCE</scope>
    <source>
        <strain evidence="2">G3</strain>
    </source>
</reference>
<feature type="domain" description="tRNA-guanine(15) transglycosylase-like" evidence="1">
    <location>
        <begin position="180"/>
        <end position="310"/>
    </location>
</feature>
<evidence type="ECO:0000313" key="2">
    <source>
        <dbReference type="EMBL" id="EAY03558.1"/>
    </source>
</evidence>
<dbReference type="PANTHER" id="PTHR46064">
    <property type="entry name" value="QUEUINE TRNA-RIBOSYLTRANSFERASE ACCESSORY SUBUNIT 2"/>
    <property type="match status" value="1"/>
</dbReference>
<dbReference type="InterPro" id="IPR002616">
    <property type="entry name" value="tRNA_ribo_trans-like"/>
</dbReference>
<evidence type="ECO:0000259" key="1">
    <source>
        <dbReference type="Pfam" id="PF01702"/>
    </source>
</evidence>
<dbReference type="OrthoDB" id="27601at2759"/>
<dbReference type="FunFam" id="3.20.20.105:FF:000015">
    <property type="entry name" value="tRNA-guanine transglycosylases, various specificities family protein"/>
    <property type="match status" value="1"/>
</dbReference>
<dbReference type="FunCoup" id="A2EUU9">
    <property type="interactions" value="363"/>
</dbReference>
<dbReference type="NCBIfam" id="TIGR00449">
    <property type="entry name" value="tgt_general"/>
    <property type="match status" value="1"/>
</dbReference>
<dbReference type="RefSeq" id="XP_001315781.1">
    <property type="nucleotide sequence ID" value="XM_001315746.1"/>
</dbReference>
<organism evidence="2 3">
    <name type="scientific">Trichomonas vaginalis (strain ATCC PRA-98 / G3)</name>
    <dbReference type="NCBI Taxonomy" id="412133"/>
    <lineage>
        <taxon>Eukaryota</taxon>
        <taxon>Metamonada</taxon>
        <taxon>Parabasalia</taxon>
        <taxon>Trichomonadida</taxon>
        <taxon>Trichomonadidae</taxon>
        <taxon>Trichomonas</taxon>
    </lineage>
</organism>
<dbReference type="KEGG" id="tva:4761399"/>
<dbReference type="EMBL" id="DS113501">
    <property type="protein sequence ID" value="EAY03558.1"/>
    <property type="molecule type" value="Genomic_DNA"/>
</dbReference>
<dbReference type="InterPro" id="IPR036511">
    <property type="entry name" value="TGT-like_sf"/>
</dbReference>
<dbReference type="STRING" id="5722.A2EUU9"/>